<dbReference type="EMBL" id="JBCGBO010000007">
    <property type="protein sequence ID" value="KAK9187601.1"/>
    <property type="molecule type" value="Genomic_DNA"/>
</dbReference>
<sequence>MADCASSHTKEIKSLIRLLAVKVALNKPLVSQFLLDGKIQKIEYESLPTICFECGKYGHVLSKCPDKHKTTDQIESTMKEHALANVEDTVAVSSRTGSSTSNAMYDP</sequence>
<dbReference type="AlphaFoldDB" id="A0AAP0LVT2"/>
<dbReference type="PANTHER" id="PTHR31286:SF99">
    <property type="entry name" value="DUF4283 DOMAIN-CONTAINING PROTEIN"/>
    <property type="match status" value="1"/>
</dbReference>
<evidence type="ECO:0000313" key="4">
    <source>
        <dbReference type="Proteomes" id="UP001428341"/>
    </source>
</evidence>
<keyword evidence="4" id="KW-1185">Reference proteome</keyword>
<evidence type="ECO:0000313" key="3">
    <source>
        <dbReference type="EMBL" id="KAK9187601.1"/>
    </source>
</evidence>
<evidence type="ECO:0000256" key="1">
    <source>
        <dbReference type="PROSITE-ProRule" id="PRU00047"/>
    </source>
</evidence>
<dbReference type="PANTHER" id="PTHR31286">
    <property type="entry name" value="GLYCINE-RICH CELL WALL STRUCTURAL PROTEIN 1.8-LIKE"/>
    <property type="match status" value="1"/>
</dbReference>
<dbReference type="SUPFAM" id="SSF57756">
    <property type="entry name" value="Retrovirus zinc finger-like domains"/>
    <property type="match status" value="1"/>
</dbReference>
<dbReference type="PROSITE" id="PS50158">
    <property type="entry name" value="ZF_CCHC"/>
    <property type="match status" value="1"/>
</dbReference>
<comment type="caution">
    <text evidence="3">The sequence shown here is derived from an EMBL/GenBank/DDBJ whole genome shotgun (WGS) entry which is preliminary data.</text>
</comment>
<keyword evidence="1" id="KW-0863">Zinc-finger</keyword>
<dbReference type="Gene3D" id="4.10.60.10">
    <property type="entry name" value="Zinc finger, CCHC-type"/>
    <property type="match status" value="1"/>
</dbReference>
<gene>
    <name evidence="3" type="ORF">WN944_018999</name>
</gene>
<keyword evidence="1" id="KW-0862">Zinc</keyword>
<dbReference type="InterPro" id="IPR040256">
    <property type="entry name" value="At4g02000-like"/>
</dbReference>
<name>A0AAP0LVT2_9ROSI</name>
<dbReference type="InterPro" id="IPR001878">
    <property type="entry name" value="Znf_CCHC"/>
</dbReference>
<proteinExistence type="predicted"/>
<organism evidence="3 4">
    <name type="scientific">Citrus x changshan-huyou</name>
    <dbReference type="NCBI Taxonomy" id="2935761"/>
    <lineage>
        <taxon>Eukaryota</taxon>
        <taxon>Viridiplantae</taxon>
        <taxon>Streptophyta</taxon>
        <taxon>Embryophyta</taxon>
        <taxon>Tracheophyta</taxon>
        <taxon>Spermatophyta</taxon>
        <taxon>Magnoliopsida</taxon>
        <taxon>eudicotyledons</taxon>
        <taxon>Gunneridae</taxon>
        <taxon>Pentapetalae</taxon>
        <taxon>rosids</taxon>
        <taxon>malvids</taxon>
        <taxon>Sapindales</taxon>
        <taxon>Rutaceae</taxon>
        <taxon>Aurantioideae</taxon>
        <taxon>Citrus</taxon>
    </lineage>
</organism>
<evidence type="ECO:0000259" key="2">
    <source>
        <dbReference type="PROSITE" id="PS50158"/>
    </source>
</evidence>
<dbReference type="InterPro" id="IPR036875">
    <property type="entry name" value="Znf_CCHC_sf"/>
</dbReference>
<dbReference type="GO" id="GO:0003676">
    <property type="term" value="F:nucleic acid binding"/>
    <property type="evidence" value="ECO:0007669"/>
    <property type="project" value="InterPro"/>
</dbReference>
<dbReference type="Proteomes" id="UP001428341">
    <property type="component" value="Unassembled WGS sequence"/>
</dbReference>
<reference evidence="3 4" key="1">
    <citation type="submission" date="2024-05" db="EMBL/GenBank/DDBJ databases">
        <title>Haplotype-resolved chromosome-level genome assembly of Huyou (Citrus changshanensis).</title>
        <authorList>
            <person name="Miao C."/>
            <person name="Chen W."/>
            <person name="Wu Y."/>
            <person name="Wang L."/>
            <person name="Zhao S."/>
            <person name="Grierson D."/>
            <person name="Xu C."/>
            <person name="Chen K."/>
        </authorList>
    </citation>
    <scope>NUCLEOTIDE SEQUENCE [LARGE SCALE GENOMIC DNA]</scope>
    <source>
        <strain evidence="3">01-14</strain>
        <tissue evidence="3">Leaf</tissue>
    </source>
</reference>
<keyword evidence="1" id="KW-0479">Metal-binding</keyword>
<dbReference type="GO" id="GO:0008270">
    <property type="term" value="F:zinc ion binding"/>
    <property type="evidence" value="ECO:0007669"/>
    <property type="project" value="UniProtKB-KW"/>
</dbReference>
<feature type="domain" description="CCHC-type" evidence="2">
    <location>
        <begin position="51"/>
        <end position="66"/>
    </location>
</feature>
<accession>A0AAP0LVT2</accession>
<protein>
    <recommendedName>
        <fullName evidence="2">CCHC-type domain-containing protein</fullName>
    </recommendedName>
</protein>